<proteinExistence type="predicted"/>
<keyword evidence="5" id="KW-0808">Transferase</keyword>
<dbReference type="PANTHER" id="PTHR21310">
    <property type="entry name" value="AMINOGLYCOSIDE PHOSPHOTRANSFERASE-RELATED-RELATED"/>
    <property type="match status" value="1"/>
</dbReference>
<reference evidence="5" key="1">
    <citation type="submission" date="2019-04" db="EMBL/GenBank/DDBJ databases">
        <title>Friends and foes A comparative genomics study of 23 Aspergillus species from section Flavi.</title>
        <authorList>
            <consortium name="DOE Joint Genome Institute"/>
            <person name="Kjaerbolling I."/>
            <person name="Vesth T."/>
            <person name="Frisvad J.C."/>
            <person name="Nybo J.L."/>
            <person name="Theobald S."/>
            <person name="Kildgaard S."/>
            <person name="Isbrandt T."/>
            <person name="Kuo A."/>
            <person name="Sato A."/>
            <person name="Lyhne E.K."/>
            <person name="Kogle M.E."/>
            <person name="Wiebenga A."/>
            <person name="Kun R.S."/>
            <person name="Lubbers R.J."/>
            <person name="Makela M.R."/>
            <person name="Barry K."/>
            <person name="Chovatia M."/>
            <person name="Clum A."/>
            <person name="Daum C."/>
            <person name="Haridas S."/>
            <person name="He G."/>
            <person name="LaButti K."/>
            <person name="Lipzen A."/>
            <person name="Mondo S."/>
            <person name="Riley R."/>
            <person name="Salamov A."/>
            <person name="Simmons B.A."/>
            <person name="Magnuson J.K."/>
            <person name="Henrissat B."/>
            <person name="Mortensen U.H."/>
            <person name="Larsen T.O."/>
            <person name="Devries R.P."/>
            <person name="Grigoriev I.V."/>
            <person name="Machida M."/>
            <person name="Baker S.E."/>
            <person name="Andersen M.R."/>
        </authorList>
    </citation>
    <scope>NUCLEOTIDE SEQUENCE [LARGE SCALE GENOMIC DNA]</scope>
    <source>
        <strain evidence="5">CBS 121.62</strain>
    </source>
</reference>
<dbReference type="InterPro" id="IPR011009">
    <property type="entry name" value="Kinase-like_dom_sf"/>
</dbReference>
<dbReference type="CDD" id="cd05120">
    <property type="entry name" value="APH_ChoK_like"/>
    <property type="match status" value="1"/>
</dbReference>
<protein>
    <recommendedName>
        <fullName evidence="1">non-specific serine/threonine protein kinase</fullName>
        <ecNumber evidence="1">2.7.11.1</ecNumber>
    </recommendedName>
</protein>
<dbReference type="GO" id="GO:0004674">
    <property type="term" value="F:protein serine/threonine kinase activity"/>
    <property type="evidence" value="ECO:0007669"/>
    <property type="project" value="UniProtKB-EC"/>
</dbReference>
<gene>
    <name evidence="5" type="ORF">BDV35DRAFT_388475</name>
</gene>
<dbReference type="PANTHER" id="PTHR21310:SF58">
    <property type="entry name" value="AMINOGLYCOSIDE PHOSPHOTRANSFERASE DOMAIN-CONTAINING PROTEIN"/>
    <property type="match status" value="1"/>
</dbReference>
<sequence length="248" mass="28321">MIENVPEGDILHSLAGRTILKVGNKVVKSGPDLCAAEAETLCFISANTTIPVPKLRDVHWEDGKVTKIVMDFMPGKPLQEAWKGMDSTRKQRVAEELHGHISELRKLKGSYIGALGQGKAIIGKFSSLEGGPFDSEQEFNEFILGDMVRTAPGFLRHYTKHALSDDHEIVFTHRDFAPRNILVDEEGYVTAILDWESASWYPEYWEYIRAFRYLKPMPDWPIYLAQILPPKYEKEYIGMTFLNLFLRT</sequence>
<evidence type="ECO:0000256" key="3">
    <source>
        <dbReference type="ARBA" id="ARBA00048679"/>
    </source>
</evidence>
<dbReference type="Gene3D" id="3.90.1200.10">
    <property type="match status" value="1"/>
</dbReference>
<dbReference type="InterPro" id="IPR002575">
    <property type="entry name" value="Aminoglycoside_PTrfase"/>
</dbReference>
<dbReference type="SUPFAM" id="SSF56112">
    <property type="entry name" value="Protein kinase-like (PK-like)"/>
    <property type="match status" value="1"/>
</dbReference>
<dbReference type="Pfam" id="PF01636">
    <property type="entry name" value="APH"/>
    <property type="match status" value="1"/>
</dbReference>
<keyword evidence="5" id="KW-0418">Kinase</keyword>
<dbReference type="EMBL" id="ML734561">
    <property type="protein sequence ID" value="KAB8251088.1"/>
    <property type="molecule type" value="Genomic_DNA"/>
</dbReference>
<evidence type="ECO:0000256" key="1">
    <source>
        <dbReference type="ARBA" id="ARBA00012513"/>
    </source>
</evidence>
<evidence type="ECO:0000256" key="2">
    <source>
        <dbReference type="ARBA" id="ARBA00047899"/>
    </source>
</evidence>
<dbReference type="AlphaFoldDB" id="A0A5N6HA17"/>
<evidence type="ECO:0000259" key="4">
    <source>
        <dbReference type="Pfam" id="PF01636"/>
    </source>
</evidence>
<comment type="catalytic activity">
    <reaction evidence="2">
        <text>L-threonyl-[protein] + ATP = O-phospho-L-threonyl-[protein] + ADP + H(+)</text>
        <dbReference type="Rhea" id="RHEA:46608"/>
        <dbReference type="Rhea" id="RHEA-COMP:11060"/>
        <dbReference type="Rhea" id="RHEA-COMP:11605"/>
        <dbReference type="ChEBI" id="CHEBI:15378"/>
        <dbReference type="ChEBI" id="CHEBI:30013"/>
        <dbReference type="ChEBI" id="CHEBI:30616"/>
        <dbReference type="ChEBI" id="CHEBI:61977"/>
        <dbReference type="ChEBI" id="CHEBI:456216"/>
        <dbReference type="EC" id="2.7.11.1"/>
    </reaction>
</comment>
<dbReference type="InterPro" id="IPR008266">
    <property type="entry name" value="Tyr_kinase_AS"/>
</dbReference>
<comment type="catalytic activity">
    <reaction evidence="3">
        <text>L-seryl-[protein] + ATP = O-phospho-L-seryl-[protein] + ADP + H(+)</text>
        <dbReference type="Rhea" id="RHEA:17989"/>
        <dbReference type="Rhea" id="RHEA-COMP:9863"/>
        <dbReference type="Rhea" id="RHEA-COMP:11604"/>
        <dbReference type="ChEBI" id="CHEBI:15378"/>
        <dbReference type="ChEBI" id="CHEBI:29999"/>
        <dbReference type="ChEBI" id="CHEBI:30616"/>
        <dbReference type="ChEBI" id="CHEBI:83421"/>
        <dbReference type="ChEBI" id="CHEBI:456216"/>
        <dbReference type="EC" id="2.7.11.1"/>
    </reaction>
</comment>
<evidence type="ECO:0000313" key="5">
    <source>
        <dbReference type="EMBL" id="KAB8251088.1"/>
    </source>
</evidence>
<dbReference type="VEuPathDB" id="FungiDB:AFLA_009796"/>
<dbReference type="Proteomes" id="UP000325434">
    <property type="component" value="Unassembled WGS sequence"/>
</dbReference>
<feature type="domain" description="Aminoglycoside phosphotransferase" evidence="4">
    <location>
        <begin position="16"/>
        <end position="226"/>
    </location>
</feature>
<name>A0A5N6HA17_ASPFL</name>
<dbReference type="VEuPathDB" id="FungiDB:F9C07_1719793"/>
<dbReference type="PROSITE" id="PS00109">
    <property type="entry name" value="PROTEIN_KINASE_TYR"/>
    <property type="match status" value="1"/>
</dbReference>
<accession>A0A5N6HA17</accession>
<organism evidence="5">
    <name type="scientific">Aspergillus flavus</name>
    <dbReference type="NCBI Taxonomy" id="5059"/>
    <lineage>
        <taxon>Eukaryota</taxon>
        <taxon>Fungi</taxon>
        <taxon>Dikarya</taxon>
        <taxon>Ascomycota</taxon>
        <taxon>Pezizomycotina</taxon>
        <taxon>Eurotiomycetes</taxon>
        <taxon>Eurotiomycetidae</taxon>
        <taxon>Eurotiales</taxon>
        <taxon>Aspergillaceae</taxon>
        <taxon>Aspergillus</taxon>
        <taxon>Aspergillus subgen. Circumdati</taxon>
    </lineage>
</organism>
<dbReference type="EC" id="2.7.11.1" evidence="1"/>
<dbReference type="InterPro" id="IPR051678">
    <property type="entry name" value="AGP_Transferase"/>
</dbReference>